<accession>A0ABY6KCW0</accession>
<evidence type="ECO:0000313" key="2">
    <source>
        <dbReference type="Proteomes" id="UP001235939"/>
    </source>
</evidence>
<dbReference type="EMBL" id="CP092866">
    <property type="protein sequence ID" value="UYV66681.1"/>
    <property type="molecule type" value="Genomic_DNA"/>
</dbReference>
<proteinExistence type="predicted"/>
<gene>
    <name evidence="1" type="ORF">LAZ67_4002540</name>
</gene>
<organism evidence="1 2">
    <name type="scientific">Cordylochernes scorpioides</name>
    <dbReference type="NCBI Taxonomy" id="51811"/>
    <lineage>
        <taxon>Eukaryota</taxon>
        <taxon>Metazoa</taxon>
        <taxon>Ecdysozoa</taxon>
        <taxon>Arthropoda</taxon>
        <taxon>Chelicerata</taxon>
        <taxon>Arachnida</taxon>
        <taxon>Pseudoscorpiones</taxon>
        <taxon>Cheliferoidea</taxon>
        <taxon>Chernetidae</taxon>
        <taxon>Cordylochernes</taxon>
    </lineage>
</organism>
<sequence length="68" mass="7800">MLMLGKIEGRPAISWLEGVKKATRRQWVFIQYNCPICRTPKIPTDSNSAILLQNWHYGCCPVGVIKRL</sequence>
<protein>
    <submittedName>
        <fullName evidence="1">Uncharacterized protein</fullName>
    </submittedName>
</protein>
<evidence type="ECO:0000313" key="1">
    <source>
        <dbReference type="EMBL" id="UYV66681.1"/>
    </source>
</evidence>
<dbReference type="Proteomes" id="UP001235939">
    <property type="component" value="Chromosome 04"/>
</dbReference>
<keyword evidence="2" id="KW-1185">Reference proteome</keyword>
<reference evidence="1 2" key="1">
    <citation type="submission" date="2022-01" db="EMBL/GenBank/DDBJ databases">
        <title>A chromosomal length assembly of Cordylochernes scorpioides.</title>
        <authorList>
            <person name="Zeh D."/>
            <person name="Zeh J."/>
        </authorList>
    </citation>
    <scope>NUCLEOTIDE SEQUENCE [LARGE SCALE GENOMIC DNA]</scope>
    <source>
        <strain evidence="1">IN4F17</strain>
        <tissue evidence="1">Whole Body</tissue>
    </source>
</reference>
<name>A0ABY6KCW0_9ARAC</name>